<dbReference type="EnsemblMetazoa" id="G13487.1">
    <property type="protein sequence ID" value="G13487.1:cds"/>
    <property type="gene ID" value="G13487"/>
</dbReference>
<feature type="region of interest" description="Disordered" evidence="1">
    <location>
        <begin position="114"/>
        <end position="134"/>
    </location>
</feature>
<accession>A0A8W8IDS7</accession>
<dbReference type="Proteomes" id="UP000005408">
    <property type="component" value="Unassembled WGS sequence"/>
</dbReference>
<name>A0A8W8IDS7_MAGGI</name>
<reference evidence="2" key="1">
    <citation type="submission" date="2022-08" db="UniProtKB">
        <authorList>
            <consortium name="EnsemblMetazoa"/>
        </authorList>
    </citation>
    <scope>IDENTIFICATION</scope>
    <source>
        <strain evidence="2">05x7-T-G4-1.051#20</strain>
    </source>
</reference>
<sequence length="180" mass="20311">MSFRIQSVKLVLAGWICKQCYREMNSNSPAQFVPSTPRFRCTTDAGHTYSTPVAVVPNMRLSLERTIDSGDAAVPKTPVADPAPTRTPHSFRFSAVLHTPVSHYNTDKYDNLPEQEVPSTPKRSQTPVFSTPSLPHTTISNVRRAARLHTQRRQPRRLLPPTQDQDQHTLNLFSGDKIFF</sequence>
<evidence type="ECO:0000313" key="2">
    <source>
        <dbReference type="EnsemblMetazoa" id="G13487.1:cds"/>
    </source>
</evidence>
<feature type="compositionally biased region" description="Polar residues" evidence="1">
    <location>
        <begin position="117"/>
        <end position="134"/>
    </location>
</feature>
<keyword evidence="3" id="KW-1185">Reference proteome</keyword>
<proteinExistence type="predicted"/>
<evidence type="ECO:0000256" key="1">
    <source>
        <dbReference type="SAM" id="MobiDB-lite"/>
    </source>
</evidence>
<dbReference type="AlphaFoldDB" id="A0A8W8IDS7"/>
<protein>
    <submittedName>
        <fullName evidence="2">Uncharacterized protein</fullName>
    </submittedName>
</protein>
<evidence type="ECO:0000313" key="3">
    <source>
        <dbReference type="Proteomes" id="UP000005408"/>
    </source>
</evidence>
<organism evidence="2 3">
    <name type="scientific">Magallana gigas</name>
    <name type="common">Pacific oyster</name>
    <name type="synonym">Crassostrea gigas</name>
    <dbReference type="NCBI Taxonomy" id="29159"/>
    <lineage>
        <taxon>Eukaryota</taxon>
        <taxon>Metazoa</taxon>
        <taxon>Spiralia</taxon>
        <taxon>Lophotrochozoa</taxon>
        <taxon>Mollusca</taxon>
        <taxon>Bivalvia</taxon>
        <taxon>Autobranchia</taxon>
        <taxon>Pteriomorphia</taxon>
        <taxon>Ostreida</taxon>
        <taxon>Ostreoidea</taxon>
        <taxon>Ostreidae</taxon>
        <taxon>Magallana</taxon>
    </lineage>
</organism>